<dbReference type="RefSeq" id="WP_192029874.1">
    <property type="nucleotide sequence ID" value="NZ_JACYTR010000023.1"/>
</dbReference>
<evidence type="ECO:0000256" key="3">
    <source>
        <dbReference type="ARBA" id="ARBA00020042"/>
    </source>
</evidence>
<reference evidence="12 13" key="1">
    <citation type="submission" date="2020-09" db="EMBL/GenBank/DDBJ databases">
        <title>Pseudoxanthomonas sp. CAU 1598 isolated from sand of Yaerae Beach.</title>
        <authorList>
            <person name="Kim W."/>
        </authorList>
    </citation>
    <scope>NUCLEOTIDE SEQUENCE [LARGE SCALE GENOMIC DNA]</scope>
    <source>
        <strain evidence="12 13">CAU 1598</strain>
    </source>
</reference>
<dbReference type="AlphaFoldDB" id="A0AAW3ZKG1"/>
<evidence type="ECO:0000256" key="10">
    <source>
        <dbReference type="SAM" id="Phobius"/>
    </source>
</evidence>
<dbReference type="GO" id="GO:0005886">
    <property type="term" value="C:plasma membrane"/>
    <property type="evidence" value="ECO:0007669"/>
    <property type="project" value="UniProtKB-SubCell"/>
</dbReference>
<dbReference type="GO" id="GO:0015628">
    <property type="term" value="P:protein secretion by the type II secretion system"/>
    <property type="evidence" value="ECO:0007669"/>
    <property type="project" value="InterPro"/>
</dbReference>
<evidence type="ECO:0000256" key="6">
    <source>
        <dbReference type="ARBA" id="ARBA00022519"/>
    </source>
</evidence>
<organism evidence="12 13">
    <name type="scientific">Pseudomarimonas arenosa</name>
    <dbReference type="NCBI Taxonomy" id="2774145"/>
    <lineage>
        <taxon>Bacteria</taxon>
        <taxon>Pseudomonadati</taxon>
        <taxon>Pseudomonadota</taxon>
        <taxon>Gammaproteobacteria</taxon>
        <taxon>Lysobacterales</taxon>
        <taxon>Lysobacteraceae</taxon>
        <taxon>Pseudomarimonas</taxon>
    </lineage>
</organism>
<feature type="domain" description="Type II secretion system protein GspG C-terminal" evidence="11">
    <location>
        <begin position="39"/>
        <end position="140"/>
    </location>
</feature>
<dbReference type="EMBL" id="JACYTR010000023">
    <property type="protein sequence ID" value="MBD8526453.1"/>
    <property type="molecule type" value="Genomic_DNA"/>
</dbReference>
<evidence type="ECO:0000256" key="2">
    <source>
        <dbReference type="ARBA" id="ARBA00009984"/>
    </source>
</evidence>
<evidence type="ECO:0000313" key="12">
    <source>
        <dbReference type="EMBL" id="MBD8526453.1"/>
    </source>
</evidence>
<dbReference type="NCBIfam" id="TIGR02532">
    <property type="entry name" value="IV_pilin_GFxxxE"/>
    <property type="match status" value="1"/>
</dbReference>
<evidence type="ECO:0000256" key="9">
    <source>
        <dbReference type="ARBA" id="ARBA00023136"/>
    </source>
</evidence>
<gene>
    <name evidence="12" type="primary">gspG</name>
    <name evidence="12" type="ORF">IFO71_11960</name>
</gene>
<keyword evidence="9 10" id="KW-0472">Membrane</keyword>
<protein>
    <recommendedName>
        <fullName evidence="3">Type II secretion system core protein G</fullName>
    </recommendedName>
</protein>
<evidence type="ECO:0000256" key="1">
    <source>
        <dbReference type="ARBA" id="ARBA00004377"/>
    </source>
</evidence>
<sequence>MNSKRFAVKTRGRQAGFTLIEILIVVGIIALIGTIVAGRIFGNKDRADYKLAESQLQTLAAKIDSYEQDTGELPSQLQDLISQPGNASSWLGPYSKESELKDPWNNQFEYRVPGQSGKFDLVSYGKDRKPGGDSYNRDIVFSP</sequence>
<name>A0AAW3ZKG1_9GAMM</name>
<dbReference type="Proteomes" id="UP000613768">
    <property type="component" value="Unassembled WGS sequence"/>
</dbReference>
<keyword evidence="13" id="KW-1185">Reference proteome</keyword>
<keyword evidence="5" id="KW-0488">Methylation</keyword>
<evidence type="ECO:0000256" key="4">
    <source>
        <dbReference type="ARBA" id="ARBA00022475"/>
    </source>
</evidence>
<comment type="subcellular location">
    <subcellularLocation>
        <location evidence="1">Cell inner membrane</location>
        <topology evidence="1">Single-pass membrane protein</topology>
    </subcellularLocation>
</comment>
<keyword evidence="4" id="KW-1003">Cell membrane</keyword>
<evidence type="ECO:0000256" key="5">
    <source>
        <dbReference type="ARBA" id="ARBA00022481"/>
    </source>
</evidence>
<proteinExistence type="inferred from homology"/>
<dbReference type="InterPro" id="IPR045584">
    <property type="entry name" value="Pilin-like"/>
</dbReference>
<dbReference type="InterPro" id="IPR000983">
    <property type="entry name" value="Bac_GSPG_pilin"/>
</dbReference>
<comment type="caution">
    <text evidence="12">The sequence shown here is derived from an EMBL/GenBank/DDBJ whole genome shotgun (WGS) entry which is preliminary data.</text>
</comment>
<dbReference type="Gene3D" id="3.30.700.10">
    <property type="entry name" value="Glycoprotein, Type 4 Pilin"/>
    <property type="match status" value="1"/>
</dbReference>
<dbReference type="GO" id="GO:0015627">
    <property type="term" value="C:type II protein secretion system complex"/>
    <property type="evidence" value="ECO:0007669"/>
    <property type="project" value="InterPro"/>
</dbReference>
<feature type="transmembrane region" description="Helical" evidence="10">
    <location>
        <begin position="20"/>
        <end position="41"/>
    </location>
</feature>
<dbReference type="NCBIfam" id="TIGR01710">
    <property type="entry name" value="typeII_sec_gspG"/>
    <property type="match status" value="1"/>
</dbReference>
<dbReference type="PRINTS" id="PR00813">
    <property type="entry name" value="BCTERIALGSPG"/>
</dbReference>
<evidence type="ECO:0000256" key="8">
    <source>
        <dbReference type="ARBA" id="ARBA00022989"/>
    </source>
</evidence>
<evidence type="ECO:0000313" key="13">
    <source>
        <dbReference type="Proteomes" id="UP000613768"/>
    </source>
</evidence>
<comment type="similarity">
    <text evidence="2">Belongs to the GSP G family.</text>
</comment>
<dbReference type="InterPro" id="IPR013545">
    <property type="entry name" value="T2SS_protein-GspG_C"/>
</dbReference>
<evidence type="ECO:0000256" key="7">
    <source>
        <dbReference type="ARBA" id="ARBA00022692"/>
    </source>
</evidence>
<dbReference type="PROSITE" id="PS00409">
    <property type="entry name" value="PROKAR_NTER_METHYL"/>
    <property type="match status" value="1"/>
</dbReference>
<dbReference type="SUPFAM" id="SSF54523">
    <property type="entry name" value="Pili subunits"/>
    <property type="match status" value="1"/>
</dbReference>
<keyword evidence="8 10" id="KW-1133">Transmembrane helix</keyword>
<accession>A0AAW3ZKG1</accession>
<dbReference type="InterPro" id="IPR010054">
    <property type="entry name" value="Type2_sec_GspG"/>
</dbReference>
<keyword evidence="6" id="KW-0997">Cell inner membrane</keyword>
<evidence type="ECO:0000259" key="11">
    <source>
        <dbReference type="Pfam" id="PF08334"/>
    </source>
</evidence>
<keyword evidence="7 10" id="KW-0812">Transmembrane</keyword>
<dbReference type="Pfam" id="PF07963">
    <property type="entry name" value="N_methyl"/>
    <property type="match status" value="1"/>
</dbReference>
<dbReference type="Pfam" id="PF08334">
    <property type="entry name" value="T2SSG"/>
    <property type="match status" value="1"/>
</dbReference>
<dbReference type="InterPro" id="IPR012902">
    <property type="entry name" value="N_methyl_site"/>
</dbReference>